<dbReference type="SUPFAM" id="SSF49899">
    <property type="entry name" value="Concanavalin A-like lectins/glucanases"/>
    <property type="match status" value="1"/>
</dbReference>
<accession>A0AA39KEC8</accession>
<evidence type="ECO:0000313" key="3">
    <source>
        <dbReference type="Proteomes" id="UP001175211"/>
    </source>
</evidence>
<dbReference type="GeneID" id="85353086"/>
<dbReference type="RefSeq" id="XP_060331747.1">
    <property type="nucleotide sequence ID" value="XM_060469538.1"/>
</dbReference>
<evidence type="ECO:0000313" key="2">
    <source>
        <dbReference type="EMBL" id="KAK0459550.1"/>
    </source>
</evidence>
<organism evidence="2 3">
    <name type="scientific">Armillaria tabescens</name>
    <name type="common">Ringless honey mushroom</name>
    <name type="synonym">Agaricus tabescens</name>
    <dbReference type="NCBI Taxonomy" id="1929756"/>
    <lineage>
        <taxon>Eukaryota</taxon>
        <taxon>Fungi</taxon>
        <taxon>Dikarya</taxon>
        <taxon>Basidiomycota</taxon>
        <taxon>Agaricomycotina</taxon>
        <taxon>Agaricomycetes</taxon>
        <taxon>Agaricomycetidae</taxon>
        <taxon>Agaricales</taxon>
        <taxon>Marasmiineae</taxon>
        <taxon>Physalacriaceae</taxon>
        <taxon>Desarmillaria</taxon>
    </lineage>
</organism>
<dbReference type="Proteomes" id="UP001175211">
    <property type="component" value="Unassembled WGS sequence"/>
</dbReference>
<feature type="compositionally biased region" description="Polar residues" evidence="1">
    <location>
        <begin position="553"/>
        <end position="565"/>
    </location>
</feature>
<keyword evidence="3" id="KW-1185">Reference proteome</keyword>
<feature type="region of interest" description="Disordered" evidence="1">
    <location>
        <begin position="1"/>
        <end position="72"/>
    </location>
</feature>
<dbReference type="PANTHER" id="PTHR10598:SF0">
    <property type="entry name" value="SET1_ASH2 HISTONE METHYLTRANSFERASE COMPLEX SUBUNIT ASH2"/>
    <property type="match status" value="1"/>
</dbReference>
<dbReference type="GO" id="GO:0048188">
    <property type="term" value="C:Set1C/COMPASS complex"/>
    <property type="evidence" value="ECO:0007669"/>
    <property type="project" value="InterPro"/>
</dbReference>
<dbReference type="InterPro" id="IPR037353">
    <property type="entry name" value="ASH2"/>
</dbReference>
<gene>
    <name evidence="2" type="ORF">EV420DRAFT_1478870</name>
</gene>
<feature type="compositionally biased region" description="Low complexity" evidence="1">
    <location>
        <begin position="38"/>
        <end position="47"/>
    </location>
</feature>
<dbReference type="EMBL" id="JAUEPS010000014">
    <property type="protein sequence ID" value="KAK0459550.1"/>
    <property type="molecule type" value="Genomic_DNA"/>
</dbReference>
<proteinExistence type="predicted"/>
<feature type="region of interest" description="Disordered" evidence="1">
    <location>
        <begin position="529"/>
        <end position="587"/>
    </location>
</feature>
<dbReference type="Gene3D" id="2.60.120.920">
    <property type="match status" value="1"/>
</dbReference>
<dbReference type="InterPro" id="IPR013320">
    <property type="entry name" value="ConA-like_dom_sf"/>
</dbReference>
<dbReference type="GO" id="GO:0000976">
    <property type="term" value="F:transcription cis-regulatory region binding"/>
    <property type="evidence" value="ECO:0007669"/>
    <property type="project" value="TreeGrafter"/>
</dbReference>
<feature type="compositionally biased region" description="Polar residues" evidence="1">
    <location>
        <begin position="534"/>
        <end position="543"/>
    </location>
</feature>
<evidence type="ECO:0000256" key="1">
    <source>
        <dbReference type="SAM" id="MobiDB-lite"/>
    </source>
</evidence>
<feature type="region of interest" description="Disordered" evidence="1">
    <location>
        <begin position="287"/>
        <end position="316"/>
    </location>
</feature>
<sequence length="587" mass="65300">MDVVPAMTNAVASPPREAPSPQPINHTPSSSKKRKRPPATASPAPEGGAPPVPEVISSRADLSSRPRLSISRGPYFTPLKEGSEFFKTDPTGINRGRFRYTPAGINPPGCYQPCHTIETNPTSYRISWEDRSPFLHVTKDALGLLGTKGFRSARCNAPIREGRWFMENIVLILGERAATFDLAGEGERQPLNGPVGLDGYSYGIRDKTGEKVTLSRPRPYGRPFTSGDVIGMYICLPPRRQADEKDPHDPAHIKRERIAIDLKGQEVFEILEYPQSKEMIALMDYSGKSSNTTSVPSSSTKKSATSKPERPTVTVRKTSPELRPLPVLSDSRIVFFINGECQGVAFQDLYDYLQLRVTDPSRKAKEKKRAREGVKEHRENPFDDGSLGYYPFISLFNSACVRINPGPDFDFPPPPDMDALANGVAVPEGQERTWRPICERYNEYMAEQWALDEKEEEEGRIELLKLAEQEKEDAEKKAQRLRKRQQAEARKRAKQAAVSSTPEPVSAVTQPSPLRHYTAYGLEEFVDRSPAPQEVQSAHSEPTSEYGDIDAENTMTRHSSESPWPQTEMDDIAAGADTIDSLIASSV</sequence>
<feature type="compositionally biased region" description="Low complexity" evidence="1">
    <location>
        <begin position="287"/>
        <end position="306"/>
    </location>
</feature>
<name>A0AA39KEC8_ARMTA</name>
<dbReference type="CDD" id="cd12872">
    <property type="entry name" value="SPRY_Ash2"/>
    <property type="match status" value="1"/>
</dbReference>
<comment type="caution">
    <text evidence="2">The sequence shown here is derived from an EMBL/GenBank/DDBJ whole genome shotgun (WGS) entry which is preliminary data.</text>
</comment>
<dbReference type="InterPro" id="IPR043136">
    <property type="entry name" value="B30.2/SPRY_sf"/>
</dbReference>
<feature type="region of interest" description="Disordered" evidence="1">
    <location>
        <begin position="470"/>
        <end position="512"/>
    </location>
</feature>
<reference evidence="2" key="1">
    <citation type="submission" date="2023-06" db="EMBL/GenBank/DDBJ databases">
        <authorList>
            <consortium name="Lawrence Berkeley National Laboratory"/>
            <person name="Ahrendt S."/>
            <person name="Sahu N."/>
            <person name="Indic B."/>
            <person name="Wong-Bajracharya J."/>
            <person name="Merenyi Z."/>
            <person name="Ke H.-M."/>
            <person name="Monk M."/>
            <person name="Kocsube S."/>
            <person name="Drula E."/>
            <person name="Lipzen A."/>
            <person name="Balint B."/>
            <person name="Henrissat B."/>
            <person name="Andreopoulos B."/>
            <person name="Martin F.M."/>
            <person name="Harder C.B."/>
            <person name="Rigling D."/>
            <person name="Ford K.L."/>
            <person name="Foster G.D."/>
            <person name="Pangilinan J."/>
            <person name="Papanicolaou A."/>
            <person name="Barry K."/>
            <person name="LaButti K."/>
            <person name="Viragh M."/>
            <person name="Koriabine M."/>
            <person name="Yan M."/>
            <person name="Riley R."/>
            <person name="Champramary S."/>
            <person name="Plett K.L."/>
            <person name="Tsai I.J."/>
            <person name="Slot J."/>
            <person name="Sipos G."/>
            <person name="Plett J."/>
            <person name="Nagy L.G."/>
            <person name="Grigoriev I.V."/>
        </authorList>
    </citation>
    <scope>NUCLEOTIDE SEQUENCE</scope>
    <source>
        <strain evidence="2">CCBAS 213</strain>
    </source>
</reference>
<dbReference type="AlphaFoldDB" id="A0AA39KEC8"/>
<protein>
    <submittedName>
        <fullName evidence="2">COMPASS complex protein</fullName>
    </submittedName>
</protein>
<feature type="compositionally biased region" description="Polar residues" evidence="1">
    <location>
        <begin position="498"/>
        <end position="512"/>
    </location>
</feature>
<dbReference type="PANTHER" id="PTHR10598">
    <property type="entry name" value="SET1/ASH2 HISTONE METHYLTRANSFERASE COMPLEX SUBUNIT ASH2"/>
    <property type="match status" value="1"/>
</dbReference>